<evidence type="ECO:0000256" key="7">
    <source>
        <dbReference type="SAM" id="Phobius"/>
    </source>
</evidence>
<dbReference type="GO" id="GO:0005886">
    <property type="term" value="C:plasma membrane"/>
    <property type="evidence" value="ECO:0007669"/>
    <property type="project" value="TreeGrafter"/>
</dbReference>
<dbReference type="InterPro" id="IPR004680">
    <property type="entry name" value="Cit_transptr-like_dom"/>
</dbReference>
<dbReference type="EMBL" id="UHIA01000004">
    <property type="protein sequence ID" value="SUO96443.1"/>
    <property type="molecule type" value="Genomic_DNA"/>
</dbReference>
<dbReference type="InterPro" id="IPR051679">
    <property type="entry name" value="DASS-Related_Transporters"/>
</dbReference>
<keyword evidence="2" id="KW-0813">Transport</keyword>
<dbReference type="PANTHER" id="PTHR43652">
    <property type="entry name" value="BASIC AMINO ACID ANTIPORTER YFCC-RELATED"/>
    <property type="match status" value="1"/>
</dbReference>
<dbReference type="Pfam" id="PF03600">
    <property type="entry name" value="CitMHS"/>
    <property type="match status" value="1"/>
</dbReference>
<comment type="subcellular location">
    <subcellularLocation>
        <location evidence="1">Membrane</location>
        <topology evidence="1">Multi-pass membrane protein</topology>
    </subcellularLocation>
</comment>
<reference evidence="9 10" key="1">
    <citation type="submission" date="2018-06" db="EMBL/GenBank/DDBJ databases">
        <authorList>
            <consortium name="Pathogen Informatics"/>
            <person name="Doyle S."/>
        </authorList>
    </citation>
    <scope>NUCLEOTIDE SEQUENCE [LARGE SCALE GENOMIC DNA]</scope>
    <source>
        <strain evidence="9 10">NCTC10717</strain>
    </source>
</reference>
<protein>
    <submittedName>
        <fullName evidence="9">Na(+)/dicarboxylate symporter</fullName>
    </submittedName>
</protein>
<evidence type="ECO:0000256" key="6">
    <source>
        <dbReference type="ARBA" id="ARBA00023136"/>
    </source>
</evidence>
<dbReference type="RefSeq" id="WP_115218271.1">
    <property type="nucleotide sequence ID" value="NZ_UHIA01000004.1"/>
</dbReference>
<feature type="transmembrane region" description="Helical" evidence="7">
    <location>
        <begin position="436"/>
        <end position="454"/>
    </location>
</feature>
<evidence type="ECO:0000256" key="1">
    <source>
        <dbReference type="ARBA" id="ARBA00004141"/>
    </source>
</evidence>
<feature type="transmembrane region" description="Helical" evidence="7">
    <location>
        <begin position="28"/>
        <end position="44"/>
    </location>
</feature>
<dbReference type="InterPro" id="IPR036721">
    <property type="entry name" value="RCK_C_sf"/>
</dbReference>
<dbReference type="GO" id="GO:0008324">
    <property type="term" value="F:monoatomic cation transmembrane transporter activity"/>
    <property type="evidence" value="ECO:0007669"/>
    <property type="project" value="InterPro"/>
</dbReference>
<dbReference type="Pfam" id="PF02080">
    <property type="entry name" value="TrkA_C"/>
    <property type="match status" value="2"/>
</dbReference>
<feature type="transmembrane region" description="Helical" evidence="7">
    <location>
        <begin position="95"/>
        <end position="123"/>
    </location>
</feature>
<dbReference type="SUPFAM" id="SSF116726">
    <property type="entry name" value="TrkA C-terminal domain-like"/>
    <property type="match status" value="2"/>
</dbReference>
<evidence type="ECO:0000313" key="10">
    <source>
        <dbReference type="Proteomes" id="UP000254575"/>
    </source>
</evidence>
<name>A0A380MX18_9GAMM</name>
<organism evidence="9 10">
    <name type="scientific">Suttonella indologenes</name>
    <dbReference type="NCBI Taxonomy" id="13276"/>
    <lineage>
        <taxon>Bacteria</taxon>
        <taxon>Pseudomonadati</taxon>
        <taxon>Pseudomonadota</taxon>
        <taxon>Gammaproteobacteria</taxon>
        <taxon>Cardiobacteriales</taxon>
        <taxon>Cardiobacteriaceae</taxon>
        <taxon>Suttonella</taxon>
    </lineage>
</organism>
<evidence type="ECO:0000256" key="3">
    <source>
        <dbReference type="ARBA" id="ARBA00022692"/>
    </source>
</evidence>
<keyword evidence="6 7" id="KW-0472">Membrane</keyword>
<dbReference type="GO" id="GO:0006813">
    <property type="term" value="P:potassium ion transport"/>
    <property type="evidence" value="ECO:0007669"/>
    <property type="project" value="InterPro"/>
</dbReference>
<feature type="transmembrane region" description="Helical" evidence="7">
    <location>
        <begin position="56"/>
        <end position="83"/>
    </location>
</feature>
<proteinExistence type="predicted"/>
<dbReference type="Proteomes" id="UP000254575">
    <property type="component" value="Unassembled WGS sequence"/>
</dbReference>
<dbReference type="PANTHER" id="PTHR43652:SF1">
    <property type="entry name" value="RESPONSE REGULATOR"/>
    <property type="match status" value="1"/>
</dbReference>
<dbReference type="PROSITE" id="PS51202">
    <property type="entry name" value="RCK_C"/>
    <property type="match status" value="2"/>
</dbReference>
<feature type="domain" description="RCK C-terminal" evidence="8">
    <location>
        <begin position="214"/>
        <end position="304"/>
    </location>
</feature>
<feature type="transmembrane region" description="Helical" evidence="7">
    <location>
        <begin position="502"/>
        <end position="533"/>
    </location>
</feature>
<feature type="transmembrane region" description="Helical" evidence="7">
    <location>
        <begin position="584"/>
        <end position="604"/>
    </location>
</feature>
<keyword evidence="10" id="KW-1185">Reference proteome</keyword>
<sequence>MNAEMLFVFALFVSTIIIFLSDRFRMDMVALGVVVALGVSGILTPQEAVKGFGDNIVIMIAALFVVGEGIFRTGVASAIGNVIVKLGGKSEVRLLLVLLPVVSLLSTSISSTGTVAILIPIILNMARKAQLHPARLLMPVALITLVAGTTTLIGTPPNIIVSEELSKAGRAGFGFFDFTTIGFILVAVSLVYVFTLGRLLLPKYPLDGNSGTHRSLADFTARYELDGQLHKLYIANDSPVIGRTITELSLRSGYNVTLFAIARKGRLASEFVPAMLNTLIEANDVLWLYGQEADIARLCQEQHLRAQNYMPSEMQRIQHGFGYMELLLPPDSAFIGMTPAEAAFRRRYGLNNIALRRMGKVLATQYNETRLEAGDQLLFAGAWSHIQAMSSNRDLIILQTPAEMDDVAPHEKNAPLAVIILLAMIAAMAFNWLPNVIAALLAAMLMIMAGCVSVKEAYQSLNETSLVLIAGMLPLALAMQKTGGMDFVVNAMLDFFGEMSGITLMILIFVLTNILSLFISNTATAVLVAPIGIQMAQQLGIAPEPIMLSMAIAASTAFATPIASPVTSLIVAPGRYRFSDFGRVGLPLQFLLLIMTVIIVPLFFPF</sequence>
<gene>
    <name evidence="9" type="primary">sdcS_3</name>
    <name evidence="9" type="ORF">NCTC10717_01007</name>
</gene>
<keyword evidence="5 7" id="KW-1133">Transmembrane helix</keyword>
<evidence type="ECO:0000313" key="9">
    <source>
        <dbReference type="EMBL" id="SUO96443.1"/>
    </source>
</evidence>
<feature type="transmembrane region" description="Helical" evidence="7">
    <location>
        <begin position="466"/>
        <end position="482"/>
    </location>
</feature>
<feature type="transmembrane region" description="Helical" evidence="7">
    <location>
        <begin position="173"/>
        <end position="194"/>
    </location>
</feature>
<feature type="transmembrane region" description="Helical" evidence="7">
    <location>
        <begin position="135"/>
        <end position="153"/>
    </location>
</feature>
<keyword evidence="4" id="KW-0677">Repeat</keyword>
<evidence type="ECO:0000259" key="8">
    <source>
        <dbReference type="PROSITE" id="PS51202"/>
    </source>
</evidence>
<dbReference type="AlphaFoldDB" id="A0A380MX18"/>
<keyword evidence="3 7" id="KW-0812">Transmembrane</keyword>
<dbReference type="InterPro" id="IPR006037">
    <property type="entry name" value="RCK_C"/>
</dbReference>
<feature type="transmembrane region" description="Helical" evidence="7">
    <location>
        <begin position="545"/>
        <end position="564"/>
    </location>
</feature>
<feature type="domain" description="RCK C-terminal" evidence="8">
    <location>
        <begin position="310"/>
        <end position="395"/>
    </location>
</feature>
<accession>A0A380MX18</accession>
<evidence type="ECO:0000256" key="2">
    <source>
        <dbReference type="ARBA" id="ARBA00022448"/>
    </source>
</evidence>
<evidence type="ECO:0000256" key="5">
    <source>
        <dbReference type="ARBA" id="ARBA00022989"/>
    </source>
</evidence>
<evidence type="ECO:0000256" key="4">
    <source>
        <dbReference type="ARBA" id="ARBA00022737"/>
    </source>
</evidence>
<dbReference type="OrthoDB" id="9809303at2"/>
<feature type="transmembrane region" description="Helical" evidence="7">
    <location>
        <begin position="5"/>
        <end position="22"/>
    </location>
</feature>
<dbReference type="Gene3D" id="3.30.70.1450">
    <property type="entry name" value="Regulator of K+ conductance, C-terminal domain"/>
    <property type="match status" value="2"/>
</dbReference>